<protein>
    <submittedName>
        <fullName evidence="2">Uncharacterized protein</fullName>
    </submittedName>
</protein>
<dbReference type="AlphaFoldDB" id="A0A7J6AZE2"/>
<evidence type="ECO:0000313" key="2">
    <source>
        <dbReference type="EMBL" id="KAF4087479.1"/>
    </source>
</evidence>
<feature type="region of interest" description="Disordered" evidence="1">
    <location>
        <begin position="87"/>
        <end position="177"/>
    </location>
</feature>
<feature type="compositionally biased region" description="Basic and acidic residues" evidence="1">
    <location>
        <begin position="110"/>
        <end position="127"/>
    </location>
</feature>
<organism evidence="2 3">
    <name type="scientific">Ameiurus melas</name>
    <name type="common">Black bullhead</name>
    <name type="synonym">Silurus melas</name>
    <dbReference type="NCBI Taxonomy" id="219545"/>
    <lineage>
        <taxon>Eukaryota</taxon>
        <taxon>Metazoa</taxon>
        <taxon>Chordata</taxon>
        <taxon>Craniata</taxon>
        <taxon>Vertebrata</taxon>
        <taxon>Euteleostomi</taxon>
        <taxon>Actinopterygii</taxon>
        <taxon>Neopterygii</taxon>
        <taxon>Teleostei</taxon>
        <taxon>Ostariophysi</taxon>
        <taxon>Siluriformes</taxon>
        <taxon>Ictaluridae</taxon>
        <taxon>Ameiurus</taxon>
    </lineage>
</organism>
<accession>A0A7J6AZE2</accession>
<feature type="compositionally biased region" description="Acidic residues" evidence="1">
    <location>
        <begin position="94"/>
        <end position="106"/>
    </location>
</feature>
<reference evidence="2 3" key="1">
    <citation type="submission" date="2020-02" db="EMBL/GenBank/DDBJ databases">
        <title>A chromosome-scale genome assembly of the black bullhead catfish (Ameiurus melas).</title>
        <authorList>
            <person name="Wen M."/>
            <person name="Zham M."/>
            <person name="Cabau C."/>
            <person name="Klopp C."/>
            <person name="Donnadieu C."/>
            <person name="Roques C."/>
            <person name="Bouchez O."/>
            <person name="Lampietro C."/>
            <person name="Jouanno E."/>
            <person name="Herpin A."/>
            <person name="Louis A."/>
            <person name="Berthelot C."/>
            <person name="Parey E."/>
            <person name="Roest-Crollius H."/>
            <person name="Braasch I."/>
            <person name="Postlethwait J."/>
            <person name="Robinson-Rechavi M."/>
            <person name="Echchiki A."/>
            <person name="Begum T."/>
            <person name="Montfort J."/>
            <person name="Schartl M."/>
            <person name="Bobe J."/>
            <person name="Guiguen Y."/>
        </authorList>
    </citation>
    <scope>NUCLEOTIDE SEQUENCE [LARGE SCALE GENOMIC DNA]</scope>
    <source>
        <strain evidence="2">M_S1</strain>
        <tissue evidence="2">Blood</tissue>
    </source>
</reference>
<evidence type="ECO:0000313" key="3">
    <source>
        <dbReference type="Proteomes" id="UP000593565"/>
    </source>
</evidence>
<comment type="caution">
    <text evidence="2">The sequence shown here is derived from an EMBL/GenBank/DDBJ whole genome shotgun (WGS) entry which is preliminary data.</text>
</comment>
<keyword evidence="3" id="KW-1185">Reference proteome</keyword>
<feature type="compositionally biased region" description="Acidic residues" evidence="1">
    <location>
        <begin position="158"/>
        <end position="168"/>
    </location>
</feature>
<dbReference type="InterPro" id="IPR011009">
    <property type="entry name" value="Kinase-like_dom_sf"/>
</dbReference>
<evidence type="ECO:0000256" key="1">
    <source>
        <dbReference type="SAM" id="MobiDB-lite"/>
    </source>
</evidence>
<dbReference type="Proteomes" id="UP000593565">
    <property type="component" value="Unassembled WGS sequence"/>
</dbReference>
<dbReference type="EMBL" id="JAAGNN010000006">
    <property type="protein sequence ID" value="KAF4087479.1"/>
    <property type="molecule type" value="Genomic_DNA"/>
</dbReference>
<proteinExistence type="predicted"/>
<gene>
    <name evidence="2" type="ORF">AMELA_G00071240</name>
</gene>
<name>A0A7J6AZE2_AMEME</name>
<dbReference type="SUPFAM" id="SSF56112">
    <property type="entry name" value="Protein kinase-like (PK-like)"/>
    <property type="match status" value="1"/>
</dbReference>
<dbReference type="Gene3D" id="1.10.510.10">
    <property type="entry name" value="Transferase(Phosphotransferase) domain 1"/>
    <property type="match status" value="1"/>
</dbReference>
<sequence>MLSGYQPWTRYYTHPLCLKIVSEPAPLWEIPAACGPLTCDVIRGGLVKEPRERVSARELLEKSSRALRAFPSQRELSTPRIQWVSGWRERAAEEDGTDSEDEDGDGGTDGMERRMEKYRGLSDKDTLSEDENDPDEEMQRPSEERWRDRADVEKRNEEEGETDEELESDLGSLRELGSEDEWEPFRRLQILCGSERRHGGDEWSETEDECTPSAITSLNHINVCEQTSRLTLACHRSVCTSDADLTEKVSDWSDDLSSGVFSSYSSLTDERSFNLDWSVSTIRPPSCSFEGLGVDIWVEDVSGDTFRIRERLKVKLGHVAIGISAQISMRAFSLATLDGKLVSADTEVLESRTWLLCVPAPDNSANWTWRIRDGKMETQEADGLQSDTCSTLAA</sequence>
<feature type="compositionally biased region" description="Basic and acidic residues" evidence="1">
    <location>
        <begin position="137"/>
        <end position="157"/>
    </location>
</feature>